<proteinExistence type="predicted"/>
<keyword evidence="2" id="KW-1133">Transmembrane helix</keyword>
<feature type="transmembrane region" description="Helical" evidence="2">
    <location>
        <begin position="177"/>
        <end position="205"/>
    </location>
</feature>
<feature type="region of interest" description="Disordered" evidence="1">
    <location>
        <begin position="325"/>
        <end position="413"/>
    </location>
</feature>
<dbReference type="AlphaFoldDB" id="A0A4V6A365"/>
<accession>A0A4V6A365</accession>
<keyword evidence="5" id="KW-1185">Reference proteome</keyword>
<dbReference type="OrthoDB" id="10339149at2759"/>
<feature type="compositionally biased region" description="Polar residues" evidence="1">
    <location>
        <begin position="264"/>
        <end position="300"/>
    </location>
</feature>
<protein>
    <submittedName>
        <fullName evidence="4">Uncharacterized protein</fullName>
    </submittedName>
</protein>
<feature type="chain" id="PRO_5020389450" evidence="3">
    <location>
        <begin position="21"/>
        <end position="413"/>
    </location>
</feature>
<keyword evidence="3" id="KW-0732">Signal</keyword>
<feature type="signal peptide" evidence="3">
    <location>
        <begin position="1"/>
        <end position="20"/>
    </location>
</feature>
<reference evidence="4 5" key="1">
    <citation type="journal article" date="2015" name="Genome Biol.">
        <title>Comparative genomics of Steinernema reveals deeply conserved gene regulatory networks.</title>
        <authorList>
            <person name="Dillman A.R."/>
            <person name="Macchietto M."/>
            <person name="Porter C.F."/>
            <person name="Rogers A."/>
            <person name="Williams B."/>
            <person name="Antoshechkin I."/>
            <person name="Lee M.M."/>
            <person name="Goodwin Z."/>
            <person name="Lu X."/>
            <person name="Lewis E.E."/>
            <person name="Goodrich-Blair H."/>
            <person name="Stock S.P."/>
            <person name="Adams B.J."/>
            <person name="Sternberg P.W."/>
            <person name="Mortazavi A."/>
        </authorList>
    </citation>
    <scope>NUCLEOTIDE SEQUENCE [LARGE SCALE GENOMIC DNA]</scope>
    <source>
        <strain evidence="4 5">ALL</strain>
    </source>
</reference>
<evidence type="ECO:0000313" key="5">
    <source>
        <dbReference type="Proteomes" id="UP000298663"/>
    </source>
</evidence>
<evidence type="ECO:0000256" key="1">
    <source>
        <dbReference type="SAM" id="MobiDB-lite"/>
    </source>
</evidence>
<sequence>MNGRPALALLFGVLVGGAFSVEPLGNSASCLKTIGAVEYDYNIHGNPEGARKLTCFFNQSESCYSFVPSHSPEMVEYGCGKIDVDDLPESCTMAAANPPENTCWHKAFHNNMMGKLCCCMGEMCNMPAKTKKILPTTTTTTVEPTAKVPEAAVVKKNVTVERNNTTVVSKENGEGRWWRVLLIIFVVLTLVGILVIVIVLIFALFKITSYRNKQAKLAKDVAKQLEKHAKEVSDENRKATAKALRRFLEQYQAAKKAQREKMLQSPTRQQSSIGPPSTPEQEWQNSTAEPSSVASNASKSPASAVMNSLSNALCCRSPKDQSDVAAVKAKTPEVDKVKSSPVTTKSRFGRTMENAQPQSKSPIEGLKSESEARSTLETQRAESTSKSTVETAKPETTLETAKDSSQPKIHKKV</sequence>
<evidence type="ECO:0000313" key="4">
    <source>
        <dbReference type="EMBL" id="TKR81845.1"/>
    </source>
</evidence>
<dbReference type="EMBL" id="AZBU02000004">
    <property type="protein sequence ID" value="TKR81845.1"/>
    <property type="molecule type" value="Genomic_DNA"/>
</dbReference>
<organism evidence="4 5">
    <name type="scientific">Steinernema carpocapsae</name>
    <name type="common">Entomopathogenic nematode</name>
    <dbReference type="NCBI Taxonomy" id="34508"/>
    <lineage>
        <taxon>Eukaryota</taxon>
        <taxon>Metazoa</taxon>
        <taxon>Ecdysozoa</taxon>
        <taxon>Nematoda</taxon>
        <taxon>Chromadorea</taxon>
        <taxon>Rhabditida</taxon>
        <taxon>Tylenchina</taxon>
        <taxon>Panagrolaimomorpha</taxon>
        <taxon>Strongyloidoidea</taxon>
        <taxon>Steinernematidae</taxon>
        <taxon>Steinernema</taxon>
    </lineage>
</organism>
<reference evidence="4 5" key="2">
    <citation type="journal article" date="2019" name="G3 (Bethesda)">
        <title>Hybrid Assembly of the Genome of the Entomopathogenic Nematode Steinernema carpocapsae Identifies the X-Chromosome.</title>
        <authorList>
            <person name="Serra L."/>
            <person name="Macchietto M."/>
            <person name="Macias-Munoz A."/>
            <person name="McGill C.J."/>
            <person name="Rodriguez I.M."/>
            <person name="Rodriguez B."/>
            <person name="Murad R."/>
            <person name="Mortazavi A."/>
        </authorList>
    </citation>
    <scope>NUCLEOTIDE SEQUENCE [LARGE SCALE GENOMIC DNA]</scope>
    <source>
        <strain evidence="4 5">ALL</strain>
    </source>
</reference>
<comment type="caution">
    <text evidence="4">The sequence shown here is derived from an EMBL/GenBank/DDBJ whole genome shotgun (WGS) entry which is preliminary data.</text>
</comment>
<feature type="region of interest" description="Disordered" evidence="1">
    <location>
        <begin position="258"/>
        <end position="300"/>
    </location>
</feature>
<evidence type="ECO:0000256" key="3">
    <source>
        <dbReference type="SAM" id="SignalP"/>
    </source>
</evidence>
<feature type="compositionally biased region" description="Polar residues" evidence="1">
    <location>
        <begin position="397"/>
        <end position="407"/>
    </location>
</feature>
<evidence type="ECO:0000256" key="2">
    <source>
        <dbReference type="SAM" id="Phobius"/>
    </source>
</evidence>
<feature type="compositionally biased region" description="Polar residues" evidence="1">
    <location>
        <begin position="375"/>
        <end position="390"/>
    </location>
</feature>
<keyword evidence="2" id="KW-0472">Membrane</keyword>
<keyword evidence="2" id="KW-0812">Transmembrane</keyword>
<name>A0A4V6A365_STECR</name>
<dbReference type="Proteomes" id="UP000298663">
    <property type="component" value="Unassembled WGS sequence"/>
</dbReference>
<gene>
    <name evidence="4" type="ORF">L596_015653</name>
</gene>